<name>A0A2H3AN91_9AGAR</name>
<keyword evidence="2" id="KW-1185">Reference proteome</keyword>
<dbReference type="EMBL" id="KZ293511">
    <property type="protein sequence ID" value="PBK59160.1"/>
    <property type="molecule type" value="Genomic_DNA"/>
</dbReference>
<organism evidence="1 2">
    <name type="scientific">Armillaria solidipes</name>
    <dbReference type="NCBI Taxonomy" id="1076256"/>
    <lineage>
        <taxon>Eukaryota</taxon>
        <taxon>Fungi</taxon>
        <taxon>Dikarya</taxon>
        <taxon>Basidiomycota</taxon>
        <taxon>Agaricomycotina</taxon>
        <taxon>Agaricomycetes</taxon>
        <taxon>Agaricomycetidae</taxon>
        <taxon>Agaricales</taxon>
        <taxon>Marasmiineae</taxon>
        <taxon>Physalacriaceae</taxon>
        <taxon>Armillaria</taxon>
    </lineage>
</organism>
<evidence type="ECO:0000313" key="1">
    <source>
        <dbReference type="EMBL" id="PBK59160.1"/>
    </source>
</evidence>
<gene>
    <name evidence="1" type="ORF">ARMSODRAFT_1027657</name>
</gene>
<reference evidence="2" key="1">
    <citation type="journal article" date="2017" name="Nat. Ecol. Evol.">
        <title>Genome expansion and lineage-specific genetic innovations in the forest pathogenic fungi Armillaria.</title>
        <authorList>
            <person name="Sipos G."/>
            <person name="Prasanna A.N."/>
            <person name="Walter M.C."/>
            <person name="O'Connor E."/>
            <person name="Balint B."/>
            <person name="Krizsan K."/>
            <person name="Kiss B."/>
            <person name="Hess J."/>
            <person name="Varga T."/>
            <person name="Slot J."/>
            <person name="Riley R."/>
            <person name="Boka B."/>
            <person name="Rigling D."/>
            <person name="Barry K."/>
            <person name="Lee J."/>
            <person name="Mihaltcheva S."/>
            <person name="LaButti K."/>
            <person name="Lipzen A."/>
            <person name="Waldron R."/>
            <person name="Moloney N.M."/>
            <person name="Sperisen C."/>
            <person name="Kredics L."/>
            <person name="Vagvoelgyi C."/>
            <person name="Patrignani A."/>
            <person name="Fitzpatrick D."/>
            <person name="Nagy I."/>
            <person name="Doyle S."/>
            <person name="Anderson J.B."/>
            <person name="Grigoriev I.V."/>
            <person name="Gueldener U."/>
            <person name="Muensterkoetter M."/>
            <person name="Nagy L.G."/>
        </authorList>
    </citation>
    <scope>NUCLEOTIDE SEQUENCE [LARGE SCALE GENOMIC DNA]</scope>
    <source>
        <strain evidence="2">28-4</strain>
    </source>
</reference>
<proteinExistence type="predicted"/>
<evidence type="ECO:0000313" key="2">
    <source>
        <dbReference type="Proteomes" id="UP000218334"/>
    </source>
</evidence>
<dbReference type="Proteomes" id="UP000218334">
    <property type="component" value="Unassembled WGS sequence"/>
</dbReference>
<sequence length="131" mass="13916">MISSKPAIDSKLTSSPLIIDAVASCGGGVSAATLKRWTSDWNFGTPVFLRSGVGIFGPTFHERCDGKEFMKLVEEANNLVTSLPIEPSSGLSDVLHLAAKGIVTECSSADTQKSRRLMATTCIPDSSRIDL</sequence>
<dbReference type="AlphaFoldDB" id="A0A2H3AN91"/>
<accession>A0A2H3AN91</accession>
<protein>
    <submittedName>
        <fullName evidence="1">Uncharacterized protein</fullName>
    </submittedName>
</protein>